<feature type="compositionally biased region" description="Basic and acidic residues" evidence="1">
    <location>
        <begin position="479"/>
        <end position="488"/>
    </location>
</feature>
<evidence type="ECO:0000313" key="2">
    <source>
        <dbReference type="EMBL" id="KAG6392737.1"/>
    </source>
</evidence>
<protein>
    <submittedName>
        <fullName evidence="2">Uncharacterized protein</fullName>
    </submittedName>
</protein>
<comment type="caution">
    <text evidence="2">The sequence shown here is derived from an EMBL/GenBank/DDBJ whole genome shotgun (WGS) entry which is preliminary data.</text>
</comment>
<reference evidence="2" key="1">
    <citation type="submission" date="2018-01" db="EMBL/GenBank/DDBJ databases">
        <authorList>
            <person name="Mao J.F."/>
        </authorList>
    </citation>
    <scope>NUCLEOTIDE SEQUENCE</scope>
    <source>
        <strain evidence="2">Huo1</strain>
        <tissue evidence="2">Leaf</tissue>
    </source>
</reference>
<organism evidence="2">
    <name type="scientific">Salvia splendens</name>
    <name type="common">Scarlet sage</name>
    <dbReference type="NCBI Taxonomy" id="180675"/>
    <lineage>
        <taxon>Eukaryota</taxon>
        <taxon>Viridiplantae</taxon>
        <taxon>Streptophyta</taxon>
        <taxon>Embryophyta</taxon>
        <taxon>Tracheophyta</taxon>
        <taxon>Spermatophyta</taxon>
        <taxon>Magnoliopsida</taxon>
        <taxon>eudicotyledons</taxon>
        <taxon>Gunneridae</taxon>
        <taxon>Pentapetalae</taxon>
        <taxon>asterids</taxon>
        <taxon>lamiids</taxon>
        <taxon>Lamiales</taxon>
        <taxon>Lamiaceae</taxon>
        <taxon>Nepetoideae</taxon>
        <taxon>Mentheae</taxon>
        <taxon>Salviinae</taxon>
        <taxon>Salvia</taxon>
        <taxon>Salvia subgen. Calosphace</taxon>
        <taxon>core Calosphace</taxon>
    </lineage>
</organism>
<dbReference type="AlphaFoldDB" id="A0A8X8WD50"/>
<feature type="region of interest" description="Disordered" evidence="1">
    <location>
        <begin position="289"/>
        <end position="331"/>
    </location>
</feature>
<evidence type="ECO:0000256" key="1">
    <source>
        <dbReference type="SAM" id="MobiDB-lite"/>
    </source>
</evidence>
<dbReference type="PANTHER" id="PTHR34835:SF90">
    <property type="entry name" value="AMINOTRANSFERASE-LIKE PLANT MOBILE DOMAIN-CONTAINING PROTEIN"/>
    <property type="match status" value="1"/>
</dbReference>
<reference evidence="2" key="2">
    <citation type="submission" date="2020-08" db="EMBL/GenBank/DDBJ databases">
        <title>Plant Genome Project.</title>
        <authorList>
            <person name="Zhang R.-G."/>
        </authorList>
    </citation>
    <scope>NUCLEOTIDE SEQUENCE</scope>
    <source>
        <strain evidence="2">Huo1</strain>
        <tissue evidence="2">Leaf</tissue>
    </source>
</reference>
<proteinExistence type="predicted"/>
<keyword evidence="3" id="KW-1185">Reference proteome</keyword>
<feature type="region of interest" description="Disordered" evidence="1">
    <location>
        <begin position="453"/>
        <end position="488"/>
    </location>
</feature>
<name>A0A8X8WD50_SALSN</name>
<dbReference type="EMBL" id="PNBA02000018">
    <property type="protein sequence ID" value="KAG6392737.1"/>
    <property type="molecule type" value="Genomic_DNA"/>
</dbReference>
<dbReference type="Proteomes" id="UP000298416">
    <property type="component" value="Unassembled WGS sequence"/>
</dbReference>
<sequence length="948" mass="106214">MMVEVRFPAVDIVDCFVDLAKRLRKGKSVDDGESNGKRTRLAAKHSTAAVGVPVPVKRPQLRIKRTTRFFQRILKSLNERQKTAVRQLGFGGLLDYDVASVPGTLAYWLLEHFDHRRCSLMLPNGVEVAVGTKDAELIFGFPNGGTTIDRCDRNTGMKYLETVPLDEEADVNAMQTKTSPCGYVRPRIVGILGDLQKVKKHNWCKYLLDNLVRTHELWKNNKSKVFSGPVVFLVSFYVDRVVHRRRCVARAIPRIKGWTAELLKEREEVEMKEADFGLGRVTSQLDENEMGGAEMTTEVQRSADEDVDDAQDTGDFVEPPPTEHGEPWSTKDVVEEIYTSDEVVYMRGVWGATKHIGDGLKMLANELNKAPPEIRKKDSFRITCDTLRRAFRCRVLEIRKKDSFRITFDPVESMTQSQTANYSAAEDWSESLKSLLDAADKIEILENKDDYPSFSLGFDTSQDDDARQPETEPQPEADSAARYEEGDASEYELREPADLFFSGDDMVSQEGERVNTGDLGGCGLDLGDAGDIGREFADKEPVANVQVGTVVNEENAIVVASAIARDVASEHDAVDVAVCSAVEAVLELGDAAFETQIDTVGADACILSVRRDTETNRAQGTYAEIQPAPARRLRLPTGRRVGAASKRISPTWTQEERDCYQFLLATPYMWTDHVIYADVVVEVTKKKFSSLKPHEAVHPEVIDVWASYLNGVGVHKPTQKPKRLFVTTAATTYNVVERSSSWEKSDAELTFCDEIDGQFNGAGTFDITRYDLTGVADVLDHVVPENDTPDRAKYGIDLDLLVSTLVRDCLAFYLKSKGFNKLTGLIIKERSMRLLELPWKTTQATNDSGIFLMRHMETYLGNPANLMTMGLQGVSVRLLQVLRGRYCKDMLLAPFNEYRESFSSYISHYISVTPNFRTDYARQVNGMLNMAPLNEQPNQPARKKSKAI</sequence>
<evidence type="ECO:0000313" key="3">
    <source>
        <dbReference type="Proteomes" id="UP000298416"/>
    </source>
</evidence>
<accession>A0A8X8WD50</accession>
<gene>
    <name evidence="2" type="ORF">SASPL_146962</name>
</gene>
<dbReference type="PANTHER" id="PTHR34835">
    <property type="entry name" value="OS07G0283600 PROTEIN-RELATED"/>
    <property type="match status" value="1"/>
</dbReference>